<proteinExistence type="predicted"/>
<dbReference type="HOGENOM" id="CLU_2868495_0_0_1"/>
<keyword evidence="2" id="KW-1185">Reference proteome</keyword>
<accession>A0A0C3F1T5</accession>
<dbReference type="EMBL" id="KN833070">
    <property type="protein sequence ID" value="KIM73931.1"/>
    <property type="molecule type" value="Genomic_DNA"/>
</dbReference>
<gene>
    <name evidence="1" type="ORF">PILCRDRAFT_716360</name>
</gene>
<evidence type="ECO:0000313" key="2">
    <source>
        <dbReference type="Proteomes" id="UP000054166"/>
    </source>
</evidence>
<reference evidence="2" key="2">
    <citation type="submission" date="2015-01" db="EMBL/GenBank/DDBJ databases">
        <title>Evolutionary Origins and Diversification of the Mycorrhizal Mutualists.</title>
        <authorList>
            <consortium name="DOE Joint Genome Institute"/>
            <consortium name="Mycorrhizal Genomics Consortium"/>
            <person name="Kohler A."/>
            <person name="Kuo A."/>
            <person name="Nagy L.G."/>
            <person name="Floudas D."/>
            <person name="Copeland A."/>
            <person name="Barry K.W."/>
            <person name="Cichocki N."/>
            <person name="Veneault-Fourrey C."/>
            <person name="LaButti K."/>
            <person name="Lindquist E.A."/>
            <person name="Lipzen A."/>
            <person name="Lundell T."/>
            <person name="Morin E."/>
            <person name="Murat C."/>
            <person name="Riley R."/>
            <person name="Ohm R."/>
            <person name="Sun H."/>
            <person name="Tunlid A."/>
            <person name="Henrissat B."/>
            <person name="Grigoriev I.V."/>
            <person name="Hibbett D.S."/>
            <person name="Martin F."/>
        </authorList>
    </citation>
    <scope>NUCLEOTIDE SEQUENCE [LARGE SCALE GENOMIC DNA]</scope>
    <source>
        <strain evidence="2">F 1598</strain>
    </source>
</reference>
<dbReference type="AlphaFoldDB" id="A0A0C3F1T5"/>
<organism evidence="1 2">
    <name type="scientific">Piloderma croceum (strain F 1598)</name>
    <dbReference type="NCBI Taxonomy" id="765440"/>
    <lineage>
        <taxon>Eukaryota</taxon>
        <taxon>Fungi</taxon>
        <taxon>Dikarya</taxon>
        <taxon>Basidiomycota</taxon>
        <taxon>Agaricomycotina</taxon>
        <taxon>Agaricomycetes</taxon>
        <taxon>Agaricomycetidae</taxon>
        <taxon>Atheliales</taxon>
        <taxon>Atheliaceae</taxon>
        <taxon>Piloderma</taxon>
    </lineage>
</organism>
<evidence type="ECO:0000313" key="1">
    <source>
        <dbReference type="EMBL" id="KIM73931.1"/>
    </source>
</evidence>
<dbReference type="Proteomes" id="UP000054166">
    <property type="component" value="Unassembled WGS sequence"/>
</dbReference>
<sequence length="64" mass="7321">MRYALYADYRSTMQANDSMLFSIRCDLDLNSACDNERLDSLEALRFGCRATPITYVSIPMSRTS</sequence>
<protein>
    <submittedName>
        <fullName evidence="1">Uncharacterized protein</fullName>
    </submittedName>
</protein>
<dbReference type="InParanoid" id="A0A0C3F1T5"/>
<reference evidence="1 2" key="1">
    <citation type="submission" date="2014-04" db="EMBL/GenBank/DDBJ databases">
        <authorList>
            <consortium name="DOE Joint Genome Institute"/>
            <person name="Kuo A."/>
            <person name="Tarkka M."/>
            <person name="Buscot F."/>
            <person name="Kohler A."/>
            <person name="Nagy L.G."/>
            <person name="Floudas D."/>
            <person name="Copeland A."/>
            <person name="Barry K.W."/>
            <person name="Cichocki N."/>
            <person name="Veneault-Fourrey C."/>
            <person name="LaButti K."/>
            <person name="Lindquist E.A."/>
            <person name="Lipzen A."/>
            <person name="Lundell T."/>
            <person name="Morin E."/>
            <person name="Murat C."/>
            <person name="Sun H."/>
            <person name="Tunlid A."/>
            <person name="Henrissat B."/>
            <person name="Grigoriev I.V."/>
            <person name="Hibbett D.S."/>
            <person name="Martin F."/>
            <person name="Nordberg H.P."/>
            <person name="Cantor M.N."/>
            <person name="Hua S.X."/>
        </authorList>
    </citation>
    <scope>NUCLEOTIDE SEQUENCE [LARGE SCALE GENOMIC DNA]</scope>
    <source>
        <strain evidence="1 2">F 1598</strain>
    </source>
</reference>
<name>A0A0C3F1T5_PILCF</name>